<dbReference type="Pfam" id="PF21926">
    <property type="entry name" value="FeeM"/>
    <property type="match status" value="1"/>
</dbReference>
<protein>
    <recommendedName>
        <fullName evidence="1">N-acyl amino acid synthase FeeM catalytic core domain-containing protein</fullName>
    </recommendedName>
</protein>
<dbReference type="EMBL" id="CP022684">
    <property type="protein sequence ID" value="AUM12192.1"/>
    <property type="molecule type" value="Genomic_DNA"/>
</dbReference>
<dbReference type="KEGG" id="kak:Kalk_07115"/>
<dbReference type="RefSeq" id="WP_101893528.1">
    <property type="nucleotide sequence ID" value="NZ_CP022684.1"/>
</dbReference>
<gene>
    <name evidence="2" type="ORF">Kalk_07115</name>
</gene>
<name>A0A2K9LIU1_9GAMM</name>
<evidence type="ECO:0000259" key="1">
    <source>
        <dbReference type="Pfam" id="PF21926"/>
    </source>
</evidence>
<keyword evidence="3" id="KW-1185">Reference proteome</keyword>
<dbReference type="Proteomes" id="UP000235116">
    <property type="component" value="Chromosome"/>
</dbReference>
<dbReference type="InterPro" id="IPR054597">
    <property type="entry name" value="FeeM_cat"/>
</dbReference>
<organism evidence="2 3">
    <name type="scientific">Ketobacter alkanivorans</name>
    <dbReference type="NCBI Taxonomy" id="1917421"/>
    <lineage>
        <taxon>Bacteria</taxon>
        <taxon>Pseudomonadati</taxon>
        <taxon>Pseudomonadota</taxon>
        <taxon>Gammaproteobacteria</taxon>
        <taxon>Pseudomonadales</taxon>
        <taxon>Ketobacteraceae</taxon>
        <taxon>Ketobacter</taxon>
    </lineage>
</organism>
<evidence type="ECO:0000313" key="3">
    <source>
        <dbReference type="Proteomes" id="UP000235116"/>
    </source>
</evidence>
<proteinExistence type="predicted"/>
<dbReference type="InterPro" id="IPR016181">
    <property type="entry name" value="Acyl_CoA_acyltransferase"/>
</dbReference>
<feature type="domain" description="N-acyl amino acid synthase FeeM catalytic core" evidence="1">
    <location>
        <begin position="254"/>
        <end position="391"/>
    </location>
</feature>
<dbReference type="OrthoDB" id="6191519at2"/>
<dbReference type="Gene3D" id="3.40.630.30">
    <property type="match status" value="1"/>
</dbReference>
<evidence type="ECO:0000313" key="2">
    <source>
        <dbReference type="EMBL" id="AUM12192.1"/>
    </source>
</evidence>
<sequence length="492" mass="56686">METPIKFSSREGRRIVRQQLNGNHGVVATWLAGSRRVPVTLLDISSLGFAMLLPEEYKAQLRVGEVVKLIVSPLLGMHYNVQGLIIDRQVNGDKIKVSAVIEHEVGCAHGALTPIELSRQNTIRGQFQHPFSYRQKHYFDIESLSANGFFITGIDAGCILFSGMRITLRLGVFDIDQTIDGVVSDVSYDEDNVQRCFVSIGALTKAVEKQLAQYCFHYLKRTPRDLRRSGLRSYFVKGLVQFKFVETQQEYEDVLALRRRNYAAVRKVDVNAPLKKLSYFFDRYSRILVVYHQGKAIGTATIIIGDRGVEPMEIEMLMPEADFAQLPPYEQLFEVAAMCLDKGYRDTDILHGMFEHIYKYAMMNGRNYIVISTDKYLMSMYKTVGFQDTGFSFVQPKYRDLKMSVLVMDDLTTKWGKGMNPVTWWGVWGGVSLYLYKRRIIDYTLVEKMRVYGSCWLFGLTLRWREFSAYAKARYGKQCQGVYYNWKRANSR</sequence>
<dbReference type="AlphaFoldDB" id="A0A2K9LIU1"/>
<dbReference type="SUPFAM" id="SSF55729">
    <property type="entry name" value="Acyl-CoA N-acyltransferases (Nat)"/>
    <property type="match status" value="1"/>
</dbReference>
<accession>A0A2K9LIU1</accession>
<reference evidence="3" key="1">
    <citation type="submission" date="2017-08" db="EMBL/GenBank/DDBJ databases">
        <title>Direct submision.</title>
        <authorList>
            <person name="Kim S.-J."/>
            <person name="Rhee S.-K."/>
        </authorList>
    </citation>
    <scope>NUCLEOTIDE SEQUENCE [LARGE SCALE GENOMIC DNA]</scope>
    <source>
        <strain evidence="3">GI5</strain>
    </source>
</reference>